<feature type="transmembrane region" description="Helical" evidence="8">
    <location>
        <begin position="151"/>
        <end position="168"/>
    </location>
</feature>
<dbReference type="eggNOG" id="ENOG502S5TH">
    <property type="taxonomic scope" value="Eukaryota"/>
</dbReference>
<reference evidence="11" key="1">
    <citation type="journal article" date="2011" name="Proc. Natl. Acad. Sci. U.S.A.">
        <title>Obligate biotrophy features unraveled by the genomic analysis of rust fungi.</title>
        <authorList>
            <person name="Duplessis S."/>
            <person name="Cuomo C.A."/>
            <person name="Lin Y.-C."/>
            <person name="Aerts A."/>
            <person name="Tisserant E."/>
            <person name="Veneault-Fourrey C."/>
            <person name="Joly D.L."/>
            <person name="Hacquard S."/>
            <person name="Amselem J."/>
            <person name="Cantarel B.L."/>
            <person name="Chiu R."/>
            <person name="Coutinho P.M."/>
            <person name="Feau N."/>
            <person name="Field M."/>
            <person name="Frey P."/>
            <person name="Gelhaye E."/>
            <person name="Goldberg J."/>
            <person name="Grabherr M.G."/>
            <person name="Kodira C.D."/>
            <person name="Kohler A."/>
            <person name="Kuees U."/>
            <person name="Lindquist E.A."/>
            <person name="Lucas S.M."/>
            <person name="Mago R."/>
            <person name="Mauceli E."/>
            <person name="Morin E."/>
            <person name="Murat C."/>
            <person name="Pangilinan J.L."/>
            <person name="Park R."/>
            <person name="Pearson M."/>
            <person name="Quesneville H."/>
            <person name="Rouhier N."/>
            <person name="Sakthikumar S."/>
            <person name="Salamov A.A."/>
            <person name="Schmutz J."/>
            <person name="Selles B."/>
            <person name="Shapiro H."/>
            <person name="Tanguay P."/>
            <person name="Tuskan G.A."/>
            <person name="Henrissat B."/>
            <person name="Van de Peer Y."/>
            <person name="Rouze P."/>
            <person name="Ellis J.G."/>
            <person name="Dodds P.N."/>
            <person name="Schein J.E."/>
            <person name="Zhong S."/>
            <person name="Hamelin R.C."/>
            <person name="Grigoriev I.V."/>
            <person name="Szabo L.J."/>
            <person name="Martin F."/>
        </authorList>
    </citation>
    <scope>NUCLEOTIDE SEQUENCE [LARGE SCALE GENOMIC DNA]</scope>
    <source>
        <strain evidence="11">98AG31 / pathotype 3-4-7</strain>
    </source>
</reference>
<dbReference type="VEuPathDB" id="FungiDB:MELLADRAFT_87978"/>
<evidence type="ECO:0000313" key="10">
    <source>
        <dbReference type="EMBL" id="EGG05320.1"/>
    </source>
</evidence>
<dbReference type="RefSeq" id="XP_007411242.1">
    <property type="nucleotide sequence ID" value="XM_007411180.1"/>
</dbReference>
<dbReference type="EMBL" id="GL883113">
    <property type="protein sequence ID" value="EGG05320.1"/>
    <property type="molecule type" value="Genomic_DNA"/>
</dbReference>
<keyword evidence="11" id="KW-1185">Reference proteome</keyword>
<feature type="transmembrane region" description="Helical" evidence="8">
    <location>
        <begin position="12"/>
        <end position="34"/>
    </location>
</feature>
<dbReference type="GO" id="GO:0016020">
    <property type="term" value="C:membrane"/>
    <property type="evidence" value="ECO:0007669"/>
    <property type="project" value="UniProtKB-SubCell"/>
</dbReference>
<evidence type="ECO:0000256" key="5">
    <source>
        <dbReference type="ARBA" id="ARBA00022692"/>
    </source>
</evidence>
<keyword evidence="4" id="KW-0808">Transferase</keyword>
<name>F4RQL5_MELLP</name>
<evidence type="ECO:0000259" key="9">
    <source>
        <dbReference type="Pfam" id="PF13813"/>
    </source>
</evidence>
<evidence type="ECO:0000256" key="2">
    <source>
        <dbReference type="ARBA" id="ARBA00005179"/>
    </source>
</evidence>
<comment type="similarity">
    <text evidence="3">Belongs to the wax synthase family.</text>
</comment>
<dbReference type="GO" id="GO:0006629">
    <property type="term" value="P:lipid metabolic process"/>
    <property type="evidence" value="ECO:0007669"/>
    <property type="project" value="InterPro"/>
</dbReference>
<organism evidence="11">
    <name type="scientific">Melampsora larici-populina (strain 98AG31 / pathotype 3-4-7)</name>
    <name type="common">Poplar leaf rust fungus</name>
    <dbReference type="NCBI Taxonomy" id="747676"/>
    <lineage>
        <taxon>Eukaryota</taxon>
        <taxon>Fungi</taxon>
        <taxon>Dikarya</taxon>
        <taxon>Basidiomycota</taxon>
        <taxon>Pucciniomycotina</taxon>
        <taxon>Pucciniomycetes</taxon>
        <taxon>Pucciniales</taxon>
        <taxon>Melampsoraceae</taxon>
        <taxon>Melampsora</taxon>
    </lineage>
</organism>
<evidence type="ECO:0000256" key="8">
    <source>
        <dbReference type="SAM" id="Phobius"/>
    </source>
</evidence>
<evidence type="ECO:0000313" key="11">
    <source>
        <dbReference type="Proteomes" id="UP000001072"/>
    </source>
</evidence>
<sequence>MNEFKKFSIDQNLIIFFITQIPIFFQTLFLHPIYFFKTNFLRKFILFPLHLLLLTYFLFNFKRSLPIKDLPIALHLIIFCLRSLIFSRVNQPYYQLNHKTGLKVNHDNDSFFKRIQFALSLLVSLRGIGWSHGIPKPKPTDTYYKDTIKRILISVSILLFSSISFTFIEHFKLSRYFLTIIIGLSSWSQLELTGSFLRFISYSNFFFDFPIYSKTLNQFWSKRWHSLLKEIFIKLSFYQHFESRWISLIWSFTLSGLIHEFSMWFASGQFDPYLRTTLFFISQGFGILLERKFNLNGTLWTFFWLTFWGRFMVDAWLERDLVDRRPIEYLDQLFFRLILEQHTALVSFFAFDILRPLIIRHGREGIA</sequence>
<feature type="transmembrane region" description="Helical" evidence="8">
    <location>
        <begin position="40"/>
        <end position="59"/>
    </location>
</feature>
<dbReference type="PANTHER" id="PTHR31595:SF57">
    <property type="entry name" value="OS04G0481900 PROTEIN"/>
    <property type="match status" value="1"/>
</dbReference>
<dbReference type="HOGENOM" id="CLU_687121_0_0_1"/>
<accession>F4RQL5</accession>
<proteinExistence type="inferred from homology"/>
<evidence type="ECO:0000256" key="7">
    <source>
        <dbReference type="ARBA" id="ARBA00023136"/>
    </source>
</evidence>
<keyword evidence="5 8" id="KW-0812">Transmembrane</keyword>
<protein>
    <recommendedName>
        <fullName evidence="9">Wax synthase domain-containing protein</fullName>
    </recommendedName>
</protein>
<dbReference type="KEGG" id="mlr:MELLADRAFT_87978"/>
<keyword evidence="7 8" id="KW-0472">Membrane</keyword>
<dbReference type="PANTHER" id="PTHR31595">
    <property type="entry name" value="LONG-CHAIN-ALCOHOL O-FATTY-ACYLTRANSFERASE 3-RELATED"/>
    <property type="match status" value="1"/>
</dbReference>
<dbReference type="InParanoid" id="F4RQL5"/>
<dbReference type="Proteomes" id="UP000001072">
    <property type="component" value="Unassembled WGS sequence"/>
</dbReference>
<dbReference type="AlphaFoldDB" id="F4RQL5"/>
<evidence type="ECO:0000256" key="3">
    <source>
        <dbReference type="ARBA" id="ARBA00007282"/>
    </source>
</evidence>
<dbReference type="InterPro" id="IPR044851">
    <property type="entry name" value="Wax_synthase"/>
</dbReference>
<feature type="domain" description="Wax synthase" evidence="9">
    <location>
        <begin position="207"/>
        <end position="281"/>
    </location>
</feature>
<gene>
    <name evidence="10" type="ORF">MELLADRAFT_87978</name>
</gene>
<keyword evidence="6 8" id="KW-1133">Transmembrane helix</keyword>
<comment type="subcellular location">
    <subcellularLocation>
        <location evidence="1">Membrane</location>
        <topology evidence="1">Multi-pass membrane protein</topology>
    </subcellularLocation>
</comment>
<dbReference type="GeneID" id="18934724"/>
<dbReference type="GO" id="GO:0008374">
    <property type="term" value="F:O-acyltransferase activity"/>
    <property type="evidence" value="ECO:0007669"/>
    <property type="project" value="InterPro"/>
</dbReference>
<evidence type="ECO:0000256" key="4">
    <source>
        <dbReference type="ARBA" id="ARBA00022679"/>
    </source>
</evidence>
<dbReference type="OrthoDB" id="1077582at2759"/>
<evidence type="ECO:0000256" key="6">
    <source>
        <dbReference type="ARBA" id="ARBA00022989"/>
    </source>
</evidence>
<comment type="pathway">
    <text evidence="2">Secondary metabolite biosynthesis.</text>
</comment>
<dbReference type="InterPro" id="IPR032805">
    <property type="entry name" value="Wax_synthase_dom"/>
</dbReference>
<evidence type="ECO:0000256" key="1">
    <source>
        <dbReference type="ARBA" id="ARBA00004141"/>
    </source>
</evidence>
<dbReference type="Pfam" id="PF13813">
    <property type="entry name" value="MBOAT_2"/>
    <property type="match status" value="1"/>
</dbReference>